<comment type="caution">
    <text evidence="2">The sequence shown here is derived from an EMBL/GenBank/DDBJ whole genome shotgun (WGS) entry which is preliminary data.</text>
</comment>
<proteinExistence type="predicted"/>
<dbReference type="EMBL" id="ASSJ01000001">
    <property type="protein sequence ID" value="ERN43216.1"/>
    <property type="molecule type" value="Genomic_DNA"/>
</dbReference>
<evidence type="ECO:0000313" key="2">
    <source>
        <dbReference type="EMBL" id="ERN43216.1"/>
    </source>
</evidence>
<feature type="compositionally biased region" description="Polar residues" evidence="1">
    <location>
        <begin position="9"/>
        <end position="26"/>
    </location>
</feature>
<name>U5DNH0_9CHRO</name>
<reference evidence="2 3" key="1">
    <citation type="submission" date="2013-05" db="EMBL/GenBank/DDBJ databases">
        <title>Draft genome sequence of Rubidibacter lacunae KORDI 51-2.</title>
        <authorList>
            <person name="Choi D.H."/>
            <person name="Noh J.H."/>
            <person name="Kwon K.-K."/>
            <person name="Lee J.-H."/>
            <person name="Ryu J.-Y."/>
        </authorList>
    </citation>
    <scope>NUCLEOTIDE SEQUENCE [LARGE SCALE GENOMIC DNA]</scope>
    <source>
        <strain evidence="2 3">KORDI 51-2</strain>
    </source>
</reference>
<sequence length="90" mass="10353">MSVPCHRCQGNQTVRAGTTPRQSGRPSQRYWGRDCDRRFNDRTGSSMARWRTPSAWVERSLKMRTENLSVRASTRVESVSPASIILWGQR</sequence>
<dbReference type="Proteomes" id="UP000016960">
    <property type="component" value="Unassembled WGS sequence"/>
</dbReference>
<evidence type="ECO:0000256" key="1">
    <source>
        <dbReference type="SAM" id="MobiDB-lite"/>
    </source>
</evidence>
<dbReference type="AlphaFoldDB" id="U5DNH0"/>
<keyword evidence="3" id="KW-1185">Reference proteome</keyword>
<dbReference type="RefSeq" id="WP_022603778.1">
    <property type="nucleotide sequence ID" value="NZ_ASSJ01000001.1"/>
</dbReference>
<gene>
    <name evidence="2" type="ORF">KR51_00001130</name>
</gene>
<organism evidence="2 3">
    <name type="scientific">Rubidibacter lacunae KORDI 51-2</name>
    <dbReference type="NCBI Taxonomy" id="582515"/>
    <lineage>
        <taxon>Bacteria</taxon>
        <taxon>Bacillati</taxon>
        <taxon>Cyanobacteriota</taxon>
        <taxon>Cyanophyceae</taxon>
        <taxon>Oscillatoriophycideae</taxon>
        <taxon>Chroococcales</taxon>
        <taxon>Aphanothecaceae</taxon>
        <taxon>Rubidibacter</taxon>
    </lineage>
</organism>
<dbReference type="OrthoDB" id="569468at2"/>
<feature type="region of interest" description="Disordered" evidence="1">
    <location>
        <begin position="1"/>
        <end position="36"/>
    </location>
</feature>
<dbReference type="eggNOG" id="COG3677">
    <property type="taxonomic scope" value="Bacteria"/>
</dbReference>
<dbReference type="InParanoid" id="U5DNH0"/>
<evidence type="ECO:0000313" key="3">
    <source>
        <dbReference type="Proteomes" id="UP000016960"/>
    </source>
</evidence>
<protein>
    <submittedName>
        <fullName evidence="2">Uncharacterized protein</fullName>
    </submittedName>
</protein>
<accession>U5DNH0</accession>